<dbReference type="Gene3D" id="3.40.50.2000">
    <property type="entry name" value="Glycogen Phosphorylase B"/>
    <property type="match status" value="1"/>
</dbReference>
<comment type="caution">
    <text evidence="1">The sequence shown here is derived from an EMBL/GenBank/DDBJ whole genome shotgun (WGS) entry which is preliminary data.</text>
</comment>
<gene>
    <name evidence="1" type="ORF">G711_02564</name>
</gene>
<name>A0A7U9NZ18_ECOLX</name>
<evidence type="ECO:0000313" key="2">
    <source>
        <dbReference type="Proteomes" id="UP000017766"/>
    </source>
</evidence>
<accession>A0A7U9NZ18</accession>
<organism evidence="1 2">
    <name type="scientific">Escherichia coli HVH 36</name>
    <name type="common">4-5675286</name>
    <dbReference type="NCBI Taxonomy" id="1280986"/>
    <lineage>
        <taxon>Bacteria</taxon>
        <taxon>Pseudomonadati</taxon>
        <taxon>Pseudomonadota</taxon>
        <taxon>Gammaproteobacteria</taxon>
        <taxon>Enterobacterales</taxon>
        <taxon>Enterobacteriaceae</taxon>
        <taxon>Escherichia</taxon>
    </lineage>
</organism>
<evidence type="ECO:0000313" key="1">
    <source>
        <dbReference type="EMBL" id="ESP08027.1"/>
    </source>
</evidence>
<dbReference type="EMBL" id="AYLQ01000027">
    <property type="protein sequence ID" value="ESP08027.1"/>
    <property type="molecule type" value="Genomic_DNA"/>
</dbReference>
<dbReference type="SUPFAM" id="SSF53756">
    <property type="entry name" value="UDP-Glycosyltransferase/glycogen phosphorylase"/>
    <property type="match status" value="1"/>
</dbReference>
<dbReference type="AlphaFoldDB" id="A0A7U9NZ18"/>
<protein>
    <submittedName>
        <fullName evidence="1">Uncharacterized protein</fullName>
    </submittedName>
</protein>
<dbReference type="Proteomes" id="UP000017766">
    <property type="component" value="Unassembled WGS sequence"/>
</dbReference>
<sequence length="82" mass="9493">MSAKCLVIATDIGGMTNIILDGFNGRMIPPIEEEMIACLNDVIDNFDEYQYMRDNGRNTVEKAFSKDIWKHKWIQVIDQVLR</sequence>
<proteinExistence type="predicted"/>
<reference evidence="1 2" key="1">
    <citation type="submission" date="2013-08" db="EMBL/GenBank/DDBJ databases">
        <title>The Genome Sequence of Escherichia coli HVH 36 (4-5675286).</title>
        <authorList>
            <consortium name="The Broad Institute Genome Sequencing Platform"/>
            <consortium name="The Broad Institute Genome Sequencing Center for Infectious Disease"/>
            <person name="Feldgarden M."/>
            <person name="Frimodt-Moller N."/>
            <person name="Leihof R.F."/>
            <person name="Rasmussen L."/>
            <person name="Young S.K."/>
            <person name="Zeng Q."/>
            <person name="Gargeya S."/>
            <person name="Fitzgerald M."/>
            <person name="Abouelleil A."/>
            <person name="Alvarado L."/>
            <person name="Berlin A.M."/>
            <person name="Chapman S.B."/>
            <person name="Gainer-Dewar J."/>
            <person name="Goldberg J."/>
            <person name="Gnerre S."/>
            <person name="Griggs A."/>
            <person name="Gujja S."/>
            <person name="Hansen M."/>
            <person name="Howarth C."/>
            <person name="Imamovic A."/>
            <person name="Ireland A."/>
            <person name="Larimer J."/>
            <person name="McCowan C."/>
            <person name="Murphy C."/>
            <person name="Pearson M."/>
            <person name="Poon T."/>
            <person name="Priest M."/>
            <person name="Roberts A."/>
            <person name="Saif S."/>
            <person name="Shea T."/>
            <person name="Sykes S."/>
            <person name="Wortman J."/>
            <person name="Nusbaum C."/>
            <person name="Birren B."/>
        </authorList>
    </citation>
    <scope>NUCLEOTIDE SEQUENCE [LARGE SCALE GENOMIC DNA]</scope>
    <source>
        <strain evidence="2">HVH 36 (4-5675286)</strain>
    </source>
</reference>